<dbReference type="GO" id="GO:0005524">
    <property type="term" value="F:ATP binding"/>
    <property type="evidence" value="ECO:0007669"/>
    <property type="project" value="UniProtKB-KW"/>
</dbReference>
<name>A0A0S4LE28_9BACT</name>
<dbReference type="PROSITE" id="PS00211">
    <property type="entry name" value="ABC_TRANSPORTER_1"/>
    <property type="match status" value="1"/>
</dbReference>
<feature type="domain" description="ABC transporter" evidence="3">
    <location>
        <begin position="9"/>
        <end position="244"/>
    </location>
</feature>
<dbReference type="CDD" id="cd03215">
    <property type="entry name" value="ABC_Carb_Monos_II"/>
    <property type="match status" value="1"/>
</dbReference>
<dbReference type="GO" id="GO:0016887">
    <property type="term" value="F:ATP hydrolysis activity"/>
    <property type="evidence" value="ECO:0007669"/>
    <property type="project" value="InterPro"/>
</dbReference>
<protein>
    <submittedName>
        <fullName evidence="4">Putative ABC transporter</fullName>
    </submittedName>
</protein>
<dbReference type="Gene3D" id="3.40.50.300">
    <property type="entry name" value="P-loop containing nucleotide triphosphate hydrolases"/>
    <property type="match status" value="2"/>
</dbReference>
<dbReference type="InterPro" id="IPR017871">
    <property type="entry name" value="ABC_transporter-like_CS"/>
</dbReference>
<dbReference type="PANTHER" id="PTHR43790:SF4">
    <property type="entry name" value="GUANOSINE IMPORT ATP-BINDING PROTEIN NUPO"/>
    <property type="match status" value="1"/>
</dbReference>
<dbReference type="PROSITE" id="PS50893">
    <property type="entry name" value="ABC_TRANSPORTER_2"/>
    <property type="match status" value="2"/>
</dbReference>
<gene>
    <name evidence="4" type="ORF">COMA2_20488</name>
</gene>
<dbReference type="InterPro" id="IPR027417">
    <property type="entry name" value="P-loop_NTPase"/>
</dbReference>
<dbReference type="InterPro" id="IPR003439">
    <property type="entry name" value="ABC_transporter-like_ATP-bd"/>
</dbReference>
<proteinExistence type="predicted"/>
<organism evidence="4 5">
    <name type="scientific">Candidatus Nitrospira nitrificans</name>
    <dbReference type="NCBI Taxonomy" id="1742973"/>
    <lineage>
        <taxon>Bacteria</taxon>
        <taxon>Pseudomonadati</taxon>
        <taxon>Nitrospirota</taxon>
        <taxon>Nitrospiria</taxon>
        <taxon>Nitrospirales</taxon>
        <taxon>Nitrospiraceae</taxon>
        <taxon>Nitrospira</taxon>
    </lineage>
</organism>
<dbReference type="CDD" id="cd03216">
    <property type="entry name" value="ABC_Carb_Monos_I"/>
    <property type="match status" value="1"/>
</dbReference>
<dbReference type="RefSeq" id="WP_090897296.1">
    <property type="nucleotide sequence ID" value="NZ_CZPZ01000012.1"/>
</dbReference>
<keyword evidence="1" id="KW-0547">Nucleotide-binding</keyword>
<dbReference type="InterPro" id="IPR050107">
    <property type="entry name" value="ABC_carbohydrate_import_ATPase"/>
</dbReference>
<accession>A0A0S4LE28</accession>
<dbReference type="AlphaFoldDB" id="A0A0S4LE28"/>
<dbReference type="SUPFAM" id="SSF52540">
    <property type="entry name" value="P-loop containing nucleoside triphosphate hydrolases"/>
    <property type="match status" value="2"/>
</dbReference>
<dbReference type="EMBL" id="CZPZ01000012">
    <property type="protein sequence ID" value="CUS35868.1"/>
    <property type="molecule type" value="Genomic_DNA"/>
</dbReference>
<evidence type="ECO:0000256" key="2">
    <source>
        <dbReference type="ARBA" id="ARBA00022840"/>
    </source>
</evidence>
<dbReference type="InterPro" id="IPR003593">
    <property type="entry name" value="AAA+_ATPase"/>
</dbReference>
<dbReference type="STRING" id="1742973.COMA2_20488"/>
<reference evidence="5" key="1">
    <citation type="submission" date="2015-10" db="EMBL/GenBank/DDBJ databases">
        <authorList>
            <person name="Luecker S."/>
            <person name="Luecker S."/>
        </authorList>
    </citation>
    <scope>NUCLEOTIDE SEQUENCE [LARGE SCALE GENOMIC DNA]</scope>
</reference>
<evidence type="ECO:0000313" key="5">
    <source>
        <dbReference type="Proteomes" id="UP000198736"/>
    </source>
</evidence>
<sequence>MTDGVPPDLQALGITKRFGPLTALKDVNFHLRSSQFHALLGENGAGKSTLVKCIMGYYHPDEGKLLLDQQPVTIRSPRDAQTFGIGMVYQQFTLIPNMTVLENLVISKAKLDSVIDWEKEEHQLTGFMDKMPFKVSLAARVSSLAAGEKQKVEILKQLALRNRILILDEPTSVLTPHEADEVLGHLRAMTLARQLSVLIITHKLREVAAFADEVTVLRKGRFVGSGNVSELKVSQMAEMMVGSEVTVKPKQRTVPLRKVPKLVLRDIRVKDDIGVEVVRGLHLTIHEGEIVGVAGVSGNGQRELVEILSGQRQAASGTIHVQDQPFQPTREKIMRHKIFCLPEEPLQNTCVGRMTVAENLAFRNFDLAPHAVGGWLISRPALRRSAFGLIERYNIKPPYPDTPIQSLSGGNVQRAVLARELSAEVEILIIANPCFGLDFLAMEEIRLQIVAARNRGTAVLLVSEDLDEILELSDRTVVMFNGRLVYETMSSGADLGIIGRHMAGHTT</sequence>
<dbReference type="SMART" id="SM00382">
    <property type="entry name" value="AAA"/>
    <property type="match status" value="1"/>
</dbReference>
<keyword evidence="5" id="KW-1185">Reference proteome</keyword>
<dbReference type="Proteomes" id="UP000198736">
    <property type="component" value="Unassembled WGS sequence"/>
</dbReference>
<evidence type="ECO:0000256" key="1">
    <source>
        <dbReference type="ARBA" id="ARBA00022741"/>
    </source>
</evidence>
<dbReference type="Pfam" id="PF00005">
    <property type="entry name" value="ABC_tran"/>
    <property type="match status" value="2"/>
</dbReference>
<feature type="domain" description="ABC transporter" evidence="3">
    <location>
        <begin position="262"/>
        <end position="506"/>
    </location>
</feature>
<dbReference type="PANTHER" id="PTHR43790">
    <property type="entry name" value="CARBOHYDRATE TRANSPORT ATP-BINDING PROTEIN MG119-RELATED"/>
    <property type="match status" value="1"/>
</dbReference>
<evidence type="ECO:0000313" key="4">
    <source>
        <dbReference type="EMBL" id="CUS35868.1"/>
    </source>
</evidence>
<dbReference type="OrthoDB" id="9771863at2"/>
<keyword evidence="2" id="KW-0067">ATP-binding</keyword>
<evidence type="ECO:0000259" key="3">
    <source>
        <dbReference type="PROSITE" id="PS50893"/>
    </source>
</evidence>